<organism evidence="1 2">
    <name type="scientific">Leishmania shawi</name>
    <dbReference type="NCBI Taxonomy" id="5680"/>
    <lineage>
        <taxon>Eukaryota</taxon>
        <taxon>Discoba</taxon>
        <taxon>Euglenozoa</taxon>
        <taxon>Kinetoplastea</taxon>
        <taxon>Metakinetoplastina</taxon>
        <taxon>Trypanosomatida</taxon>
        <taxon>Trypanosomatidae</taxon>
        <taxon>Leishmaniinae</taxon>
        <taxon>Leishmania</taxon>
        <taxon>Leishmania guyanensis species complex</taxon>
    </lineage>
</organism>
<evidence type="ECO:0000313" key="1">
    <source>
        <dbReference type="EMBL" id="KAL0519876.1"/>
    </source>
</evidence>
<dbReference type="Gene3D" id="3.30.420.10">
    <property type="entry name" value="Ribonuclease H-like superfamily/Ribonuclease H"/>
    <property type="match status" value="1"/>
</dbReference>
<sequence>MLRMRCQQWRRGRLNCFHNDSVTEESHWGDTGTIALGLEGRSLGRMESVCIITLSTYSAVYTIDVVILGAEALRVGSPLKRVLELREIMKLMFDVRSDCDALFFTLLYAFAGRVRLEGLLVLSALLDVVATPWHERRFSHLGTLHDEDTGRLLFNPCCGGSFDQWRSVPLEDILVQYCGVDVTYFFLAQLTLWDCVEQGCRLGGARLASVCAGNFHSCSVGNSLRDFDVV</sequence>
<dbReference type="PANTHER" id="PTHR46814:SF1">
    <property type="entry name" value="EGALITARIAN, ISOFORM B"/>
    <property type="match status" value="1"/>
</dbReference>
<proteinExistence type="predicted"/>
<reference evidence="1" key="1">
    <citation type="submission" date="2024-02" db="EMBL/GenBank/DDBJ databases">
        <title>FIRST GENOME SEQUENCES OF Leishmania (Viannia) shawi, Leishmania (Viannia) lindenbergi AND Leishmania (Viannia) utingensis.</title>
        <authorList>
            <person name="Resadore F."/>
            <person name="Custodio M.G.F."/>
            <person name="Boite M.C."/>
            <person name="Cupolillo E."/>
            <person name="Ferreira G.E.M."/>
        </authorList>
    </citation>
    <scope>NUCLEOTIDE SEQUENCE</scope>
    <source>
        <strain evidence="1">MHOM/BR/2013/18 LTA MLF</strain>
    </source>
</reference>
<protein>
    <submittedName>
        <fullName evidence="1">Uncharacterized protein</fullName>
    </submittedName>
</protein>
<comment type="caution">
    <text evidence="1">The sequence shown here is derived from an EMBL/GenBank/DDBJ whole genome shotgun (WGS) entry which is preliminary data.</text>
</comment>
<evidence type="ECO:0000313" key="2">
    <source>
        <dbReference type="Proteomes" id="UP001500493"/>
    </source>
</evidence>
<dbReference type="InterPro" id="IPR012337">
    <property type="entry name" value="RNaseH-like_sf"/>
</dbReference>
<gene>
    <name evidence="1" type="ORF">Q4I32_006657</name>
</gene>
<dbReference type="PANTHER" id="PTHR46814">
    <property type="entry name" value="EGALITARIAN, ISOFORM B"/>
    <property type="match status" value="1"/>
</dbReference>
<dbReference type="InterPro" id="IPR036397">
    <property type="entry name" value="RNaseH_sf"/>
</dbReference>
<dbReference type="EMBL" id="JBAMZJ010000034">
    <property type="protein sequence ID" value="KAL0519876.1"/>
    <property type="molecule type" value="Genomic_DNA"/>
</dbReference>
<dbReference type="Proteomes" id="UP001500493">
    <property type="component" value="Unassembled WGS sequence"/>
</dbReference>
<dbReference type="SUPFAM" id="SSF53098">
    <property type="entry name" value="Ribonuclease H-like"/>
    <property type="match status" value="1"/>
</dbReference>
<accession>A0AAW3BEL5</accession>
<name>A0AAW3BEL5_9TRYP</name>
<dbReference type="GO" id="GO:0003676">
    <property type="term" value="F:nucleic acid binding"/>
    <property type="evidence" value="ECO:0007669"/>
    <property type="project" value="InterPro"/>
</dbReference>
<dbReference type="AlphaFoldDB" id="A0AAW3BEL5"/>